<organism evidence="1">
    <name type="scientific">uncultured prokaryote</name>
    <dbReference type="NCBI Taxonomy" id="198431"/>
    <lineage>
        <taxon>unclassified sequences</taxon>
        <taxon>environmental samples</taxon>
    </lineage>
</organism>
<evidence type="ECO:0000313" key="1">
    <source>
        <dbReference type="EMBL" id="CRY95885.1"/>
    </source>
</evidence>
<dbReference type="AlphaFoldDB" id="A0A0H5Q3B2"/>
<accession>A0A0H5Q3B2</accession>
<sequence length="250" mass="25635">MNAVIGQKRKSYSGTLGTVPMPIPMGMVCIVYEPIGEVTVEGTYKNGSTTFSQELTGYGPGSSIPFSSASFSYVYQSAGSGSCVYIFLPPSLASSFYLDSVQPQLVATTLSKVITSKAFTVGTALLLDTVPSGLQWKLLRVGFHLVASWGDQPGDTLQAGLAIASGLSDIDAVPLVQANATTSAASVFASGGVGITTLPTDPLISSFSPWSALPQMGAGDILELISAGDTPTGGSVATVTYVVLQSQASD</sequence>
<dbReference type="EMBL" id="LN853414">
    <property type="protein sequence ID" value="CRY95885.1"/>
    <property type="molecule type" value="Genomic_DNA"/>
</dbReference>
<reference evidence="1" key="1">
    <citation type="submission" date="2015-06" db="EMBL/GenBank/DDBJ databases">
        <authorList>
            <person name="Joergensen T."/>
        </authorList>
    </citation>
    <scope>NUCLEOTIDE SEQUENCE</scope>
    <source>
        <strain evidence="1">RGFK0806</strain>
    </source>
</reference>
<name>A0A0H5Q3B2_9ZZZZ</name>
<proteinExistence type="predicted"/>
<reference evidence="1" key="2">
    <citation type="submission" date="2015-07" db="EMBL/GenBank/DDBJ databases">
        <title>Plasmids, circular viruses and viroids from rat gut.</title>
        <authorList>
            <person name="Jorgensen T.J."/>
            <person name="Hansen M.A."/>
            <person name="Xu Z."/>
            <person name="Tabak M.A."/>
            <person name="Sorensen S.J."/>
            <person name="Hansen L.H."/>
        </authorList>
    </citation>
    <scope>NUCLEOTIDE SEQUENCE</scope>
    <source>
        <strain evidence="1">RGFK0806</strain>
    </source>
</reference>
<protein>
    <submittedName>
        <fullName evidence="1">Uncharacterized protein</fullName>
    </submittedName>
</protein>